<evidence type="ECO:0000313" key="1">
    <source>
        <dbReference type="EMBL" id="UTJ05337.1"/>
    </source>
</evidence>
<sequence>MQNRYSGDVGDFGKFHLLRFLLNNQEYNLSQIWYMYPDESHNNDGLYINYFEKVKEFDLELEEKLLEITQTNRCVKALEEAKLVKNTKYFSLYVNENAKDDLVYRKIWFQKALKFSENSDFIAVDPDNGVATKLIKKDETKDIKIQSFEDFKRKSKAGKYIFDEEIKHLYKNCKCLIIYHHLNRTMSHDKQIEILKSKFEKEYKKVFAIKHKPYSPRVFFFLCSCDEVASFLEKRLKEFENSFSIHWKLFDTIKVL</sequence>
<accession>A0ABY5E1J9</accession>
<keyword evidence="2" id="KW-1185">Reference proteome</keyword>
<gene>
    <name evidence="1" type="ORF">NJU99_08655</name>
</gene>
<proteinExistence type="predicted"/>
<dbReference type="Proteomes" id="UP001060012">
    <property type="component" value="Chromosome"/>
</dbReference>
<organism evidence="1 2">
    <name type="scientific">Arcobacter roscoffensis</name>
    <dbReference type="NCBI Taxonomy" id="2961520"/>
    <lineage>
        <taxon>Bacteria</taxon>
        <taxon>Pseudomonadati</taxon>
        <taxon>Campylobacterota</taxon>
        <taxon>Epsilonproteobacteria</taxon>
        <taxon>Campylobacterales</taxon>
        <taxon>Arcobacteraceae</taxon>
        <taxon>Arcobacter</taxon>
    </lineage>
</organism>
<dbReference type="EMBL" id="CP100595">
    <property type="protein sequence ID" value="UTJ05337.1"/>
    <property type="molecule type" value="Genomic_DNA"/>
</dbReference>
<protein>
    <submittedName>
        <fullName evidence="1">Uncharacterized protein</fullName>
    </submittedName>
</protein>
<name>A0ABY5E1J9_9BACT</name>
<evidence type="ECO:0000313" key="2">
    <source>
        <dbReference type="Proteomes" id="UP001060012"/>
    </source>
</evidence>
<dbReference type="RefSeq" id="WP_254575518.1">
    <property type="nucleotide sequence ID" value="NZ_CP100595.1"/>
</dbReference>
<reference evidence="1" key="1">
    <citation type="submission" date="2022-07" db="EMBL/GenBank/DDBJ databases">
        <title>Arcobacter roscoffensis sp. nov., a marine bacterium isolated from coastal seawater collected from Roscoff, France.</title>
        <authorList>
            <person name="Pascual J."/>
            <person name="Lepeaux C."/>
            <person name="Methner A."/>
            <person name="Overmann J."/>
        </authorList>
    </citation>
    <scope>NUCLEOTIDE SEQUENCE</scope>
    <source>
        <strain evidence="1">ARW1-2F2</strain>
    </source>
</reference>